<dbReference type="PANTHER" id="PTHR12241">
    <property type="entry name" value="TUBULIN POLYGLUTAMYLASE"/>
    <property type="match status" value="1"/>
</dbReference>
<dbReference type="Pfam" id="PF13621">
    <property type="entry name" value="Cupin_8"/>
    <property type="match status" value="1"/>
</dbReference>
<gene>
    <name evidence="8" type="ORF">TrVE_jg1724</name>
</gene>
<dbReference type="InterPro" id="IPR041667">
    <property type="entry name" value="Cupin_8"/>
</dbReference>
<accession>A0A9W7B8H5</accession>
<evidence type="ECO:0000313" key="9">
    <source>
        <dbReference type="Proteomes" id="UP001165160"/>
    </source>
</evidence>
<dbReference type="GO" id="GO:0070740">
    <property type="term" value="F:tubulin-glutamic acid ligase activity"/>
    <property type="evidence" value="ECO:0007669"/>
    <property type="project" value="TreeGrafter"/>
</dbReference>
<keyword evidence="1" id="KW-0436">Ligase</keyword>
<reference evidence="9" key="1">
    <citation type="journal article" date="2023" name="Commun. Biol.">
        <title>Genome analysis of Parmales, the sister group of diatoms, reveals the evolutionary specialization of diatoms from phago-mixotrophs to photoautotrophs.</title>
        <authorList>
            <person name="Ban H."/>
            <person name="Sato S."/>
            <person name="Yoshikawa S."/>
            <person name="Yamada K."/>
            <person name="Nakamura Y."/>
            <person name="Ichinomiya M."/>
            <person name="Sato N."/>
            <person name="Blanc-Mathieu R."/>
            <person name="Endo H."/>
            <person name="Kuwata A."/>
            <person name="Ogata H."/>
        </authorList>
    </citation>
    <scope>NUCLEOTIDE SEQUENCE [LARGE SCALE GENOMIC DNA]</scope>
    <source>
        <strain evidence="9">NIES 3699</strain>
    </source>
</reference>
<evidence type="ECO:0000313" key="8">
    <source>
        <dbReference type="EMBL" id="GMH85797.1"/>
    </source>
</evidence>
<dbReference type="InterPro" id="IPR003347">
    <property type="entry name" value="JmjC_dom"/>
</dbReference>
<dbReference type="PANTHER" id="PTHR12241:SF145">
    <property type="entry name" value="TUBULIN POLYGLUTAMYLASE TTLL5"/>
    <property type="match status" value="1"/>
</dbReference>
<evidence type="ECO:0000256" key="2">
    <source>
        <dbReference type="ARBA" id="ARBA00022741"/>
    </source>
</evidence>
<dbReference type="Gene3D" id="3.30.470.20">
    <property type="entry name" value="ATP-grasp fold, B domain"/>
    <property type="match status" value="1"/>
</dbReference>
<dbReference type="InterPro" id="IPR004344">
    <property type="entry name" value="TTL/TTLL_fam"/>
</dbReference>
<dbReference type="PROSITE" id="PS51184">
    <property type="entry name" value="JMJC"/>
    <property type="match status" value="1"/>
</dbReference>
<proteinExistence type="predicted"/>
<dbReference type="GO" id="GO:0000226">
    <property type="term" value="P:microtubule cytoskeleton organization"/>
    <property type="evidence" value="ECO:0007669"/>
    <property type="project" value="TreeGrafter"/>
</dbReference>
<keyword evidence="3" id="KW-0067">ATP-binding</keyword>
<organism evidence="8 9">
    <name type="scientific">Triparma verrucosa</name>
    <dbReference type="NCBI Taxonomy" id="1606542"/>
    <lineage>
        <taxon>Eukaryota</taxon>
        <taxon>Sar</taxon>
        <taxon>Stramenopiles</taxon>
        <taxon>Ochrophyta</taxon>
        <taxon>Bolidophyceae</taxon>
        <taxon>Parmales</taxon>
        <taxon>Triparmaceae</taxon>
        <taxon>Triparma</taxon>
    </lineage>
</organism>
<name>A0A9W7B8H5_9STRA</name>
<comment type="caution">
    <text evidence="8">The sequence shown here is derived from an EMBL/GenBank/DDBJ whole genome shotgun (WGS) entry which is preliminary data.</text>
</comment>
<evidence type="ECO:0000256" key="5">
    <source>
        <dbReference type="ARBA" id="ARBA00049274"/>
    </source>
</evidence>
<evidence type="ECO:0000256" key="3">
    <source>
        <dbReference type="ARBA" id="ARBA00022840"/>
    </source>
</evidence>
<keyword evidence="2" id="KW-0547">Nucleotide-binding</keyword>
<dbReference type="PROSITE" id="PS51221">
    <property type="entry name" value="TTL"/>
    <property type="match status" value="1"/>
</dbReference>
<sequence length="974" mass="110306">MSSLKLSLLLRLNPLNQLLLLLLLLFPTPTSSNTVFNNSTRTITTSFVLNGEDVTLSASASTDLHALAEEFCTANNIANSHCSLHVKLELSEALFCSPTSKAWHDTPPNTYRFVHSPVHYDSEEFELLRETFEHFGYHECEPGEPRATDEDLNFTWSLGHVQKTTLGEDFMRRLVSSNGKFNTFFGTKVLGNKDNMLKQLSKLNRDLPYLPRTFLTSEMPKNLGDLRGTWLLKIPDVELGGGIKIVDLGNDRDRELIRRCHFNDENISRTYVDANGIQWGEKDSTMSCVLQGYVAPPLLMRPFPASELKKFSAGIYVHVGFFEDSNGKSEMNVFVHDEMLVLFASFGYHGKPSDPSLDSLRHLTNGLLNQRLNPDYDELSHVWNGTYFRKELKRVHNVDYIAEVKPRVFKIIREVFKSGVNDILDLNANHSLVNSFGYFRVDFLFDQAFNPYLLEVEIVPSTGSIGGIDGMLKRRVMHDTIGILSANSIEEKIRLNEIRNAEEISYVSEEGRSGRGTGGFECLIPCWNGIDDDDYDDYEEEEEEEPGRVHILTFDDVFSKCNECTEQNLEFCVTPSSLFNREFQGRCQPKGTLCKHDMHPLYDSTLVKKCDASQFEYGSVAFGKMVVDSGLIYNGNEEEVRGMKDLCSSVFLEKTGYVYASDVPELSRLLYFCNTNEPHATYPNRYGEISLNDAMNGKLEEFVRLNYPAVIRGGSSQALRDWDHKALAEEFREEHVNALIFDGAEDGSEISAAGMTFAEFCEYSVNGFEAEDSPLANPVIYLLLTTRRLQGNVAMDPNPSAEKLIHLLNFVGFEDSVMGPGLKEAWSNIRMGAGYDYPVHIDCFENVLVQLSGRKRVKLWSPSSIEAWKPMLNHKHWPGTTEEERRRGHLKTLLDHERFGETTLSAGDAVYIPSMYFHSVHVDKDSEGGDSWSVSANRYYYEGEVGGGDWLQTMHAKKKEEFKMYEAKVGKKVC</sequence>
<keyword evidence="9" id="KW-1185">Reference proteome</keyword>
<dbReference type="EMBL" id="BRXX01000052">
    <property type="protein sequence ID" value="GMH85797.1"/>
    <property type="molecule type" value="Genomic_DNA"/>
</dbReference>
<evidence type="ECO:0000256" key="6">
    <source>
        <dbReference type="SAM" id="SignalP"/>
    </source>
</evidence>
<feature type="domain" description="JmjC" evidence="7">
    <location>
        <begin position="785"/>
        <end position="955"/>
    </location>
</feature>
<dbReference type="Gene3D" id="2.60.120.650">
    <property type="entry name" value="Cupin"/>
    <property type="match status" value="1"/>
</dbReference>
<feature type="chain" id="PRO_5040830217" description="Tubulin--tyrosine ligase-like protein 5" evidence="6">
    <location>
        <begin position="33"/>
        <end position="974"/>
    </location>
</feature>
<comment type="catalytic activity">
    <reaction evidence="5">
        <text>L-glutamyl-[protein] + L-glutamate + ATP = gamma-L-glutamyl-L-glutamyl-[protein] + ADP + phosphate + H(+)</text>
        <dbReference type="Rhea" id="RHEA:60144"/>
        <dbReference type="Rhea" id="RHEA-COMP:10208"/>
        <dbReference type="Rhea" id="RHEA-COMP:15517"/>
        <dbReference type="ChEBI" id="CHEBI:15378"/>
        <dbReference type="ChEBI" id="CHEBI:29973"/>
        <dbReference type="ChEBI" id="CHEBI:29985"/>
        <dbReference type="ChEBI" id="CHEBI:30616"/>
        <dbReference type="ChEBI" id="CHEBI:43474"/>
        <dbReference type="ChEBI" id="CHEBI:143622"/>
        <dbReference type="ChEBI" id="CHEBI:456216"/>
    </reaction>
    <physiologicalReaction direction="left-to-right" evidence="5">
        <dbReference type="Rhea" id="RHEA:60145"/>
    </physiologicalReaction>
</comment>
<dbReference type="Proteomes" id="UP001165160">
    <property type="component" value="Unassembled WGS sequence"/>
</dbReference>
<dbReference type="GO" id="GO:0005524">
    <property type="term" value="F:ATP binding"/>
    <property type="evidence" value="ECO:0007669"/>
    <property type="project" value="UniProtKB-KW"/>
</dbReference>
<dbReference type="SUPFAM" id="SSF51197">
    <property type="entry name" value="Clavaminate synthase-like"/>
    <property type="match status" value="1"/>
</dbReference>
<evidence type="ECO:0000256" key="4">
    <source>
        <dbReference type="ARBA" id="ARBA00041448"/>
    </source>
</evidence>
<feature type="signal peptide" evidence="6">
    <location>
        <begin position="1"/>
        <end position="32"/>
    </location>
</feature>
<dbReference type="GO" id="GO:0036064">
    <property type="term" value="C:ciliary basal body"/>
    <property type="evidence" value="ECO:0007669"/>
    <property type="project" value="TreeGrafter"/>
</dbReference>
<keyword evidence="6" id="KW-0732">Signal</keyword>
<dbReference type="GO" id="GO:0015631">
    <property type="term" value="F:tubulin binding"/>
    <property type="evidence" value="ECO:0007669"/>
    <property type="project" value="TreeGrafter"/>
</dbReference>
<protein>
    <recommendedName>
        <fullName evidence="4">Tubulin--tyrosine ligase-like protein 5</fullName>
    </recommendedName>
</protein>
<dbReference type="AlphaFoldDB" id="A0A9W7B8H5"/>
<evidence type="ECO:0000256" key="1">
    <source>
        <dbReference type="ARBA" id="ARBA00022598"/>
    </source>
</evidence>
<dbReference type="Pfam" id="PF03133">
    <property type="entry name" value="TTL"/>
    <property type="match status" value="1"/>
</dbReference>
<evidence type="ECO:0000259" key="7">
    <source>
        <dbReference type="PROSITE" id="PS51184"/>
    </source>
</evidence>